<proteinExistence type="inferred from homology"/>
<evidence type="ECO:0000313" key="6">
    <source>
        <dbReference type="EMBL" id="PWY90671.1"/>
    </source>
</evidence>
<dbReference type="InterPro" id="IPR016166">
    <property type="entry name" value="FAD-bd_PCMH"/>
</dbReference>
<gene>
    <name evidence="6" type="ORF">BO70DRAFT_328493</name>
</gene>
<dbReference type="InterPro" id="IPR036318">
    <property type="entry name" value="FAD-bd_PCMH-like_sf"/>
</dbReference>
<keyword evidence="7" id="KW-1185">Reference proteome</keyword>
<dbReference type="GeneID" id="37062977"/>
<dbReference type="PANTHER" id="PTHR42973:SF53">
    <property type="entry name" value="FAD-BINDING PCMH-TYPE DOMAIN-CONTAINING PROTEIN-RELATED"/>
    <property type="match status" value="1"/>
</dbReference>
<accession>A0A317WXP9</accession>
<dbReference type="InterPro" id="IPR006094">
    <property type="entry name" value="Oxid_FAD_bind_N"/>
</dbReference>
<dbReference type="InterPro" id="IPR050416">
    <property type="entry name" value="FAD-linked_Oxidoreductase"/>
</dbReference>
<evidence type="ECO:0000256" key="1">
    <source>
        <dbReference type="ARBA" id="ARBA00005466"/>
    </source>
</evidence>
<dbReference type="AlphaFoldDB" id="A0A317WXP9"/>
<comment type="caution">
    <text evidence="6">The sequence shown here is derived from an EMBL/GenBank/DDBJ whole genome shotgun (WGS) entry which is preliminary data.</text>
</comment>
<dbReference type="OrthoDB" id="2151789at2759"/>
<feature type="domain" description="FAD-binding PCMH-type" evidence="5">
    <location>
        <begin position="60"/>
        <end position="234"/>
    </location>
</feature>
<protein>
    <submittedName>
        <fullName evidence="6">FAD-binding domain-containing protein</fullName>
    </submittedName>
</protein>
<dbReference type="EMBL" id="MSFL01000002">
    <property type="protein sequence ID" value="PWY90671.1"/>
    <property type="molecule type" value="Genomic_DNA"/>
</dbReference>
<dbReference type="PANTHER" id="PTHR42973">
    <property type="entry name" value="BINDING OXIDOREDUCTASE, PUTATIVE (AFU_ORTHOLOGUE AFUA_1G17690)-RELATED"/>
    <property type="match status" value="1"/>
</dbReference>
<dbReference type="GO" id="GO:0071949">
    <property type="term" value="F:FAD binding"/>
    <property type="evidence" value="ECO:0007669"/>
    <property type="project" value="InterPro"/>
</dbReference>
<reference evidence="6 7" key="1">
    <citation type="submission" date="2016-12" db="EMBL/GenBank/DDBJ databases">
        <title>The genomes of Aspergillus section Nigri reveals drivers in fungal speciation.</title>
        <authorList>
            <consortium name="DOE Joint Genome Institute"/>
            <person name="Vesth T.C."/>
            <person name="Nybo J."/>
            <person name="Theobald S."/>
            <person name="Brandl J."/>
            <person name="Frisvad J.C."/>
            <person name="Nielsen K.F."/>
            <person name="Lyhne E.K."/>
            <person name="Kogle M.E."/>
            <person name="Kuo A."/>
            <person name="Riley R."/>
            <person name="Clum A."/>
            <person name="Nolan M."/>
            <person name="Lipzen A."/>
            <person name="Salamov A."/>
            <person name="Henrissat B."/>
            <person name="Wiebenga A."/>
            <person name="De Vries R.P."/>
            <person name="Grigoriev I.V."/>
            <person name="Mortensen U.H."/>
            <person name="Andersen M.R."/>
            <person name="Baker S.E."/>
        </authorList>
    </citation>
    <scope>NUCLEOTIDE SEQUENCE [LARGE SCALE GENOMIC DNA]</scope>
    <source>
        <strain evidence="6 7">CBS 117.55</strain>
    </source>
</reference>
<dbReference type="RefSeq" id="XP_025403114.1">
    <property type="nucleotide sequence ID" value="XM_025540740.1"/>
</dbReference>
<comment type="similarity">
    <text evidence="1">Belongs to the oxygen-dependent FAD-linked oxidoreductase family.</text>
</comment>
<keyword evidence="4" id="KW-0560">Oxidoreductase</keyword>
<dbReference type="GO" id="GO:0016491">
    <property type="term" value="F:oxidoreductase activity"/>
    <property type="evidence" value="ECO:0007669"/>
    <property type="project" value="UniProtKB-KW"/>
</dbReference>
<dbReference type="Gene3D" id="3.30.465.10">
    <property type="match status" value="1"/>
</dbReference>
<dbReference type="SUPFAM" id="SSF56176">
    <property type="entry name" value="FAD-binding/transporter-associated domain-like"/>
    <property type="match status" value="1"/>
</dbReference>
<dbReference type="InterPro" id="IPR016169">
    <property type="entry name" value="FAD-bd_PCMH_sub2"/>
</dbReference>
<keyword evidence="2" id="KW-0285">Flavoprotein</keyword>
<dbReference type="PROSITE" id="PS51387">
    <property type="entry name" value="FAD_PCMH"/>
    <property type="match status" value="1"/>
</dbReference>
<dbReference type="Proteomes" id="UP000247233">
    <property type="component" value="Unassembled WGS sequence"/>
</dbReference>
<organism evidence="6 7">
    <name type="scientific">Aspergillus heteromorphus CBS 117.55</name>
    <dbReference type="NCBI Taxonomy" id="1448321"/>
    <lineage>
        <taxon>Eukaryota</taxon>
        <taxon>Fungi</taxon>
        <taxon>Dikarya</taxon>
        <taxon>Ascomycota</taxon>
        <taxon>Pezizomycotina</taxon>
        <taxon>Eurotiomycetes</taxon>
        <taxon>Eurotiomycetidae</taxon>
        <taxon>Eurotiales</taxon>
        <taxon>Aspergillaceae</taxon>
        <taxon>Aspergillus</taxon>
        <taxon>Aspergillus subgen. Circumdati</taxon>
    </lineage>
</organism>
<dbReference type="VEuPathDB" id="FungiDB:BO70DRAFT_328493"/>
<sequence>MQAPMAVAPLLSILPEANFATFSSDVCCAALQATSLRDQVLYPFSAGYNESATSYFATNAQLSPWCIVQPYSAEDVSIAVSTLVQADESQCRFAVRSGGHTPGAGVANIEQGITIDLSMMNSTTYHEDKGIASILPGARWESVYTALDPYGVTVPGGRSGKVGVGGFLLGGGNSFYTARVGFACDNVENFEIVLASGSIINANRTSHPDLHKALKGGSNNFGVVTRFDLKTLPLDLLWGGLVVYDNSTTAQQIAAAVDFTDNLHTDPYAHWIGTWRYSSDTDANIIAHALEYTKPVPNAPPFREFAKIANISDTTRLDTIGNLAAELDLPQGYRNIFTTGTYLNNPQVLEKAIALHNANIEKAKASAKSASWNMNILIQPWPKLFWEHSQAKGGNVLGLDRFDENLVQLLFYYTWAHPTDDPLFQPLATTILSDLNAHAQSLAAHNEFIYLDYADTSQDPLAGYGEDNGRFLRKVAQKFDPHAVFQERVPGFKLG</sequence>
<dbReference type="STRING" id="1448321.A0A317WXP9"/>
<keyword evidence="3" id="KW-0274">FAD</keyword>
<evidence type="ECO:0000313" key="7">
    <source>
        <dbReference type="Proteomes" id="UP000247233"/>
    </source>
</evidence>
<name>A0A317WXP9_9EURO</name>
<dbReference type="Pfam" id="PF01565">
    <property type="entry name" value="FAD_binding_4"/>
    <property type="match status" value="1"/>
</dbReference>
<evidence type="ECO:0000256" key="3">
    <source>
        <dbReference type="ARBA" id="ARBA00022827"/>
    </source>
</evidence>
<evidence type="ECO:0000256" key="2">
    <source>
        <dbReference type="ARBA" id="ARBA00022630"/>
    </source>
</evidence>
<evidence type="ECO:0000256" key="4">
    <source>
        <dbReference type="ARBA" id="ARBA00023002"/>
    </source>
</evidence>
<evidence type="ECO:0000259" key="5">
    <source>
        <dbReference type="PROSITE" id="PS51387"/>
    </source>
</evidence>